<dbReference type="PANTHER" id="PTHR45128:SF1">
    <property type="entry name" value="S-ADENOSYLMETHIONINE-DEPENDENT METHYLTRANSFERASE RV2258C"/>
    <property type="match status" value="1"/>
</dbReference>
<keyword evidence="2" id="KW-1185">Reference proteome</keyword>
<dbReference type="OrthoDB" id="565050at2759"/>
<dbReference type="AlphaFoldDB" id="A0A8B8C031"/>
<proteinExistence type="predicted"/>
<dbReference type="Pfam" id="PF13847">
    <property type="entry name" value="Methyltransf_31"/>
    <property type="match status" value="1"/>
</dbReference>
<dbReference type="CDD" id="cd02440">
    <property type="entry name" value="AdoMet_MTases"/>
    <property type="match status" value="1"/>
</dbReference>
<evidence type="ECO:0000313" key="2">
    <source>
        <dbReference type="Proteomes" id="UP000694844"/>
    </source>
</evidence>
<dbReference type="InterPro" id="IPR053173">
    <property type="entry name" value="SAM-binding_MTase"/>
</dbReference>
<evidence type="ECO:0000313" key="3">
    <source>
        <dbReference type="RefSeq" id="XP_022308998.1"/>
    </source>
</evidence>
<sequence length="281" mass="31511">MVAAGVVTLTEDGKYKLPYGKTQLSVWGHISTVIPIFSDLFPTLENVTSKNGPNGYGCYEPFLQWLNDDHSADTLHAMQRKQLLEKRHGDDFTLLDLGCGFGKQSREIASLYPKSAIFGVDTDQQSIDYAKTEISKNGPNNIEYLCINGGNLPENWSEKFDFIIMFDVLHDSNDVDDILKETKRVLKQDGYAAAYDPPVSSYHKNLVENSIAQFYLPFSLFHCLPVSSMGSSGEGLGIGWGYERRKQKIEEHGFQVIQVGRKNVNTIQEGIVFQKSLQSNL</sequence>
<dbReference type="RefSeq" id="XP_022308998.1">
    <property type="nucleotide sequence ID" value="XM_022453290.1"/>
</dbReference>
<dbReference type="InterPro" id="IPR025714">
    <property type="entry name" value="Methyltranfer_dom"/>
</dbReference>
<gene>
    <name evidence="3" type="primary">LOC111114814</name>
</gene>
<organism evidence="2 3">
    <name type="scientific">Crassostrea virginica</name>
    <name type="common">Eastern oyster</name>
    <dbReference type="NCBI Taxonomy" id="6565"/>
    <lineage>
        <taxon>Eukaryota</taxon>
        <taxon>Metazoa</taxon>
        <taxon>Spiralia</taxon>
        <taxon>Lophotrochozoa</taxon>
        <taxon>Mollusca</taxon>
        <taxon>Bivalvia</taxon>
        <taxon>Autobranchia</taxon>
        <taxon>Pteriomorphia</taxon>
        <taxon>Ostreida</taxon>
        <taxon>Ostreoidea</taxon>
        <taxon>Ostreidae</taxon>
        <taxon>Crassostrea</taxon>
    </lineage>
</organism>
<protein>
    <submittedName>
        <fullName evidence="3">Uncharacterized protein LOC111114814</fullName>
    </submittedName>
</protein>
<dbReference type="GeneID" id="111114814"/>
<dbReference type="Proteomes" id="UP000694844">
    <property type="component" value="Chromosome 9"/>
</dbReference>
<dbReference type="InterPro" id="IPR029063">
    <property type="entry name" value="SAM-dependent_MTases_sf"/>
</dbReference>
<dbReference type="KEGG" id="cvn:111114814"/>
<accession>A0A8B8C031</accession>
<dbReference type="SUPFAM" id="SSF53335">
    <property type="entry name" value="S-adenosyl-L-methionine-dependent methyltransferases"/>
    <property type="match status" value="1"/>
</dbReference>
<dbReference type="PANTHER" id="PTHR45128">
    <property type="entry name" value="METHYLTRANSFERASE TYPE 11"/>
    <property type="match status" value="1"/>
</dbReference>
<reference evidence="3" key="1">
    <citation type="submission" date="2025-08" db="UniProtKB">
        <authorList>
            <consortium name="RefSeq"/>
        </authorList>
    </citation>
    <scope>IDENTIFICATION</scope>
    <source>
        <tissue evidence="3">Whole sample</tissue>
    </source>
</reference>
<evidence type="ECO:0000259" key="1">
    <source>
        <dbReference type="Pfam" id="PF13847"/>
    </source>
</evidence>
<feature type="domain" description="Methyltransferase" evidence="1">
    <location>
        <begin position="91"/>
        <end position="198"/>
    </location>
</feature>
<name>A0A8B8C031_CRAVI</name>
<dbReference type="Gene3D" id="3.40.50.150">
    <property type="entry name" value="Vaccinia Virus protein VP39"/>
    <property type="match status" value="1"/>
</dbReference>